<proteinExistence type="inferred from homology"/>
<comment type="similarity">
    <text evidence="3">Belongs to the HAD-like hydrolase superfamily. CbbY/CbbZ/Gph/YieH family.</text>
</comment>
<keyword evidence="6" id="KW-1185">Reference proteome</keyword>
<comment type="catalytic activity">
    <reaction evidence="1">
        <text>2-phosphoglycolate + H2O = glycolate + phosphate</text>
        <dbReference type="Rhea" id="RHEA:14369"/>
        <dbReference type="ChEBI" id="CHEBI:15377"/>
        <dbReference type="ChEBI" id="CHEBI:29805"/>
        <dbReference type="ChEBI" id="CHEBI:43474"/>
        <dbReference type="ChEBI" id="CHEBI:58033"/>
        <dbReference type="EC" id="3.1.3.18"/>
    </reaction>
</comment>
<comment type="pathway">
    <text evidence="2">Organic acid metabolism; glycolate biosynthesis; glycolate from 2-phosphoglycolate: step 1/1.</text>
</comment>
<dbReference type="EMBL" id="JACHGY010000001">
    <property type="protein sequence ID" value="MBB6431367.1"/>
    <property type="molecule type" value="Genomic_DNA"/>
</dbReference>
<dbReference type="GO" id="GO:0006281">
    <property type="term" value="P:DNA repair"/>
    <property type="evidence" value="ECO:0007669"/>
    <property type="project" value="TreeGrafter"/>
</dbReference>
<evidence type="ECO:0000256" key="2">
    <source>
        <dbReference type="ARBA" id="ARBA00004818"/>
    </source>
</evidence>
<evidence type="ECO:0000313" key="5">
    <source>
        <dbReference type="EMBL" id="MBB6431367.1"/>
    </source>
</evidence>
<comment type="caution">
    <text evidence="5">The sequence shown here is derived from an EMBL/GenBank/DDBJ whole genome shotgun (WGS) entry which is preliminary data.</text>
</comment>
<dbReference type="PANTHER" id="PTHR43434">
    <property type="entry name" value="PHOSPHOGLYCOLATE PHOSPHATASE"/>
    <property type="match status" value="1"/>
</dbReference>
<evidence type="ECO:0000256" key="1">
    <source>
        <dbReference type="ARBA" id="ARBA00000830"/>
    </source>
</evidence>
<evidence type="ECO:0000256" key="4">
    <source>
        <dbReference type="ARBA" id="ARBA00013078"/>
    </source>
</evidence>
<dbReference type="Gene3D" id="3.40.50.1000">
    <property type="entry name" value="HAD superfamily/HAD-like"/>
    <property type="match status" value="1"/>
</dbReference>
<dbReference type="InterPro" id="IPR036412">
    <property type="entry name" value="HAD-like_sf"/>
</dbReference>
<dbReference type="EC" id="3.1.3.18" evidence="4"/>
<dbReference type="RefSeq" id="WP_184678839.1">
    <property type="nucleotide sequence ID" value="NZ_JACHGY010000001.1"/>
</dbReference>
<dbReference type="PANTHER" id="PTHR43434:SF1">
    <property type="entry name" value="PHOSPHOGLYCOLATE PHOSPHATASE"/>
    <property type="match status" value="1"/>
</dbReference>
<evidence type="ECO:0000256" key="3">
    <source>
        <dbReference type="ARBA" id="ARBA00006171"/>
    </source>
</evidence>
<dbReference type="InterPro" id="IPR050155">
    <property type="entry name" value="HAD-like_hydrolase_sf"/>
</dbReference>
<dbReference type="Gene3D" id="1.10.150.240">
    <property type="entry name" value="Putative phosphatase, domain 2"/>
    <property type="match status" value="1"/>
</dbReference>
<gene>
    <name evidence="5" type="ORF">HNQ40_003173</name>
</gene>
<organism evidence="5 6">
    <name type="scientific">Algisphaera agarilytica</name>
    <dbReference type="NCBI Taxonomy" id="1385975"/>
    <lineage>
        <taxon>Bacteria</taxon>
        <taxon>Pseudomonadati</taxon>
        <taxon>Planctomycetota</taxon>
        <taxon>Phycisphaerae</taxon>
        <taxon>Phycisphaerales</taxon>
        <taxon>Phycisphaeraceae</taxon>
        <taxon>Algisphaera</taxon>
    </lineage>
</organism>
<dbReference type="SFLD" id="SFLDS00003">
    <property type="entry name" value="Haloacid_Dehalogenase"/>
    <property type="match status" value="1"/>
</dbReference>
<protein>
    <recommendedName>
        <fullName evidence="4">phosphoglycolate phosphatase</fullName>
        <ecNumber evidence="4">3.1.3.18</ecNumber>
    </recommendedName>
</protein>
<dbReference type="Pfam" id="PF13242">
    <property type="entry name" value="Hydrolase_like"/>
    <property type="match status" value="1"/>
</dbReference>
<reference evidence="5 6" key="1">
    <citation type="submission" date="2020-08" db="EMBL/GenBank/DDBJ databases">
        <title>Genomic Encyclopedia of Type Strains, Phase IV (KMG-IV): sequencing the most valuable type-strain genomes for metagenomic binning, comparative biology and taxonomic classification.</title>
        <authorList>
            <person name="Goeker M."/>
        </authorList>
    </citation>
    <scope>NUCLEOTIDE SEQUENCE [LARGE SCALE GENOMIC DNA]</scope>
    <source>
        <strain evidence="5 6">DSM 103725</strain>
    </source>
</reference>
<name>A0A7X0H8R2_9BACT</name>
<dbReference type="GO" id="GO:0008967">
    <property type="term" value="F:phosphoglycolate phosphatase activity"/>
    <property type="evidence" value="ECO:0007669"/>
    <property type="project" value="UniProtKB-EC"/>
</dbReference>
<sequence>MKTARLDSLEERLVRWPAAAAEPRLILFDIDRTLLDTCGGNRRAMERAGRTVFGERFDLEGIDRSGRLDSHILMDAAYRLGQHLLAEQFNQFRTQYAIELESELDGQRVMPGAVAWVKRLAEIENVTLGLVTGNFASAAAVKIPAIGLDFSVFKANGFGGTGERRADLVGIARLRCPQAKIESTLIIGDTPRDIECARANGCPSLIVATGDYDADQLREAGAEDVVSDLTSPEATRFMNLFLRGKEADA</sequence>
<dbReference type="SFLD" id="SFLDG01129">
    <property type="entry name" value="C1.5:_HAD__Beta-PGM__Phosphata"/>
    <property type="match status" value="1"/>
</dbReference>
<evidence type="ECO:0000313" key="6">
    <source>
        <dbReference type="Proteomes" id="UP000541810"/>
    </source>
</evidence>
<dbReference type="InterPro" id="IPR023214">
    <property type="entry name" value="HAD_sf"/>
</dbReference>
<dbReference type="AlphaFoldDB" id="A0A7X0H8R2"/>
<dbReference type="Proteomes" id="UP000541810">
    <property type="component" value="Unassembled WGS sequence"/>
</dbReference>
<keyword evidence="5" id="KW-0378">Hydrolase</keyword>
<dbReference type="SUPFAM" id="SSF56784">
    <property type="entry name" value="HAD-like"/>
    <property type="match status" value="1"/>
</dbReference>
<accession>A0A7X0H8R2</accession>
<dbReference type="InterPro" id="IPR023198">
    <property type="entry name" value="PGP-like_dom2"/>
</dbReference>